<dbReference type="InterPro" id="IPR012337">
    <property type="entry name" value="RNaseH-like_sf"/>
</dbReference>
<dbReference type="CDD" id="cd09276">
    <property type="entry name" value="Rnase_HI_RT_non_LTR"/>
    <property type="match status" value="1"/>
</dbReference>
<reference evidence="9" key="2">
    <citation type="journal article" date="2022" name="Res Sq">
        <title>Comparative Genomics Reveals Insights into the Divergent Evolution of Astigmatic Mites and Household Pest Adaptations.</title>
        <authorList>
            <person name="Xiong Q."/>
            <person name="Wan A.T.-Y."/>
            <person name="Liu X.-Y."/>
            <person name="Fung C.S.-H."/>
            <person name="Xiao X."/>
            <person name="Malainual N."/>
            <person name="Hou J."/>
            <person name="Wang L."/>
            <person name="Wang M."/>
            <person name="Yang K."/>
            <person name="Cui Y."/>
            <person name="Leung E."/>
            <person name="Nong W."/>
            <person name="Shin S.-K."/>
            <person name="Au S."/>
            <person name="Jeong K.Y."/>
            <person name="Chew F.T."/>
            <person name="Hui J."/>
            <person name="Leung T.F."/>
            <person name="Tungtrongchitr A."/>
            <person name="Zhong N."/>
            <person name="Liu Z."/>
            <person name="Tsui S."/>
        </authorList>
    </citation>
    <scope>NUCLEOTIDE SEQUENCE</scope>
    <source>
        <strain evidence="9">Derf</strain>
        <tissue evidence="9">Whole organism</tissue>
    </source>
</reference>
<reference evidence="9" key="1">
    <citation type="submission" date="2013-05" db="EMBL/GenBank/DDBJ databases">
        <authorList>
            <person name="Yim A.K.Y."/>
            <person name="Chan T.F."/>
            <person name="Ji K.M."/>
            <person name="Liu X.Y."/>
            <person name="Zhou J.W."/>
            <person name="Li R.Q."/>
            <person name="Yang K.Y."/>
            <person name="Li J."/>
            <person name="Li M."/>
            <person name="Law P.T.W."/>
            <person name="Wu Y.L."/>
            <person name="Cai Z.L."/>
            <person name="Qin H."/>
            <person name="Bao Y."/>
            <person name="Leung R.K.K."/>
            <person name="Ng P.K.S."/>
            <person name="Zou J."/>
            <person name="Zhong X.J."/>
            <person name="Ran P.X."/>
            <person name="Zhong N.S."/>
            <person name="Liu Z.G."/>
            <person name="Tsui S.K.W."/>
        </authorList>
    </citation>
    <scope>NUCLEOTIDE SEQUENCE</scope>
    <source>
        <strain evidence="9">Derf</strain>
        <tissue evidence="9">Whole organism</tissue>
    </source>
</reference>
<accession>A0A922HVW3</accession>
<evidence type="ECO:0000256" key="4">
    <source>
        <dbReference type="ARBA" id="ARBA00022722"/>
    </source>
</evidence>
<dbReference type="GO" id="GO:0046872">
    <property type="term" value="F:metal ion binding"/>
    <property type="evidence" value="ECO:0007669"/>
    <property type="project" value="UniProtKB-KW"/>
</dbReference>
<organism evidence="9 10">
    <name type="scientific">Dermatophagoides farinae</name>
    <name type="common">American house dust mite</name>
    <dbReference type="NCBI Taxonomy" id="6954"/>
    <lineage>
        <taxon>Eukaryota</taxon>
        <taxon>Metazoa</taxon>
        <taxon>Ecdysozoa</taxon>
        <taxon>Arthropoda</taxon>
        <taxon>Chelicerata</taxon>
        <taxon>Arachnida</taxon>
        <taxon>Acari</taxon>
        <taxon>Acariformes</taxon>
        <taxon>Sarcoptiformes</taxon>
        <taxon>Astigmata</taxon>
        <taxon>Psoroptidia</taxon>
        <taxon>Analgoidea</taxon>
        <taxon>Pyroglyphidae</taxon>
        <taxon>Dermatophagoidinae</taxon>
        <taxon>Dermatophagoides</taxon>
    </lineage>
</organism>
<feature type="domain" description="RNase H type-1" evidence="8">
    <location>
        <begin position="123"/>
        <end position="251"/>
    </location>
</feature>
<dbReference type="AlphaFoldDB" id="A0A922HVW3"/>
<evidence type="ECO:0000256" key="7">
    <source>
        <dbReference type="ARBA" id="ARBA00022801"/>
    </source>
</evidence>
<comment type="catalytic activity">
    <reaction evidence="1">
        <text>Endonucleolytic cleavage to 5'-phosphomonoester.</text>
        <dbReference type="EC" id="3.1.26.4"/>
    </reaction>
</comment>
<gene>
    <name evidence="9" type="ORF">DERF_008936</name>
</gene>
<dbReference type="Pfam" id="PF00075">
    <property type="entry name" value="RNase_H"/>
    <property type="match status" value="1"/>
</dbReference>
<evidence type="ECO:0000313" key="10">
    <source>
        <dbReference type="Proteomes" id="UP000790347"/>
    </source>
</evidence>
<dbReference type="InterPro" id="IPR002156">
    <property type="entry name" value="RNaseH_domain"/>
</dbReference>
<sequence length="309" mass="34586">MSGEVLRTIYTAAIEPILTYGSSAWEVAMDQTTKRNKLLSIQRSFALSIIKGYRTTSAEASIVLANIDPIDLKIKYCYDRYCLKKRKINNELLVGTMFQYPIKFAHRHHPANRTKFTEKDCFNSHITYIYTDGSKIDGKTGCAFVAYQGGLVTHTSQSRLADDCSVFQAELLAIFSAAEWVVSQRRSATIASDSQSAIKAIECRDSSNALAIKIRKILQSSEQHICLTWVKAHVGIEGNEKADSLAKEATKLESISFEMIPLSHGIRILRAQLIEVWNAQWHTADKGRITARIISLARLNGNNLQKALK</sequence>
<dbReference type="Proteomes" id="UP000790347">
    <property type="component" value="Unassembled WGS sequence"/>
</dbReference>
<keyword evidence="7" id="KW-0378">Hydrolase</keyword>
<dbReference type="EMBL" id="ASGP02000004">
    <property type="protein sequence ID" value="KAH9510418.1"/>
    <property type="molecule type" value="Genomic_DNA"/>
</dbReference>
<dbReference type="SUPFAM" id="SSF53098">
    <property type="entry name" value="Ribonuclease H-like"/>
    <property type="match status" value="1"/>
</dbReference>
<comment type="similarity">
    <text evidence="2">Belongs to the RNase H family.</text>
</comment>
<dbReference type="InterPro" id="IPR036397">
    <property type="entry name" value="RNaseH_sf"/>
</dbReference>
<dbReference type="GO" id="GO:0004523">
    <property type="term" value="F:RNA-DNA hybrid ribonuclease activity"/>
    <property type="evidence" value="ECO:0007669"/>
    <property type="project" value="UniProtKB-EC"/>
</dbReference>
<dbReference type="EC" id="3.1.26.4" evidence="3"/>
<evidence type="ECO:0000256" key="1">
    <source>
        <dbReference type="ARBA" id="ARBA00000077"/>
    </source>
</evidence>
<keyword evidence="5" id="KW-0479">Metal-binding</keyword>
<evidence type="ECO:0000256" key="5">
    <source>
        <dbReference type="ARBA" id="ARBA00022723"/>
    </source>
</evidence>
<keyword evidence="4" id="KW-0540">Nuclease</keyword>
<dbReference type="PANTHER" id="PTHR10642:SF26">
    <property type="entry name" value="RIBONUCLEASE H1"/>
    <property type="match status" value="1"/>
</dbReference>
<dbReference type="PANTHER" id="PTHR10642">
    <property type="entry name" value="RIBONUCLEASE H1"/>
    <property type="match status" value="1"/>
</dbReference>
<keyword evidence="10" id="KW-1185">Reference proteome</keyword>
<dbReference type="GO" id="GO:0003676">
    <property type="term" value="F:nucleic acid binding"/>
    <property type="evidence" value="ECO:0007669"/>
    <property type="project" value="InterPro"/>
</dbReference>
<name>A0A922HVW3_DERFA</name>
<dbReference type="Gene3D" id="3.30.420.10">
    <property type="entry name" value="Ribonuclease H-like superfamily/Ribonuclease H"/>
    <property type="match status" value="1"/>
</dbReference>
<comment type="caution">
    <text evidence="9">The sequence shown here is derived from an EMBL/GenBank/DDBJ whole genome shotgun (WGS) entry which is preliminary data.</text>
</comment>
<dbReference type="GO" id="GO:0043137">
    <property type="term" value="P:DNA replication, removal of RNA primer"/>
    <property type="evidence" value="ECO:0007669"/>
    <property type="project" value="TreeGrafter"/>
</dbReference>
<dbReference type="PROSITE" id="PS50879">
    <property type="entry name" value="RNASE_H_1"/>
    <property type="match status" value="1"/>
</dbReference>
<evidence type="ECO:0000256" key="3">
    <source>
        <dbReference type="ARBA" id="ARBA00012180"/>
    </source>
</evidence>
<evidence type="ECO:0000313" key="9">
    <source>
        <dbReference type="EMBL" id="KAH9510418.1"/>
    </source>
</evidence>
<dbReference type="InterPro" id="IPR050092">
    <property type="entry name" value="RNase_H"/>
</dbReference>
<protein>
    <recommendedName>
        <fullName evidence="3">ribonuclease H</fullName>
        <ecNumber evidence="3">3.1.26.4</ecNumber>
    </recommendedName>
</protein>
<proteinExistence type="inferred from homology"/>
<keyword evidence="6" id="KW-0255">Endonuclease</keyword>
<evidence type="ECO:0000259" key="8">
    <source>
        <dbReference type="PROSITE" id="PS50879"/>
    </source>
</evidence>
<evidence type="ECO:0000256" key="2">
    <source>
        <dbReference type="ARBA" id="ARBA00005300"/>
    </source>
</evidence>
<evidence type="ECO:0000256" key="6">
    <source>
        <dbReference type="ARBA" id="ARBA00022759"/>
    </source>
</evidence>